<accession>A0A6J5NJ75</accession>
<proteinExistence type="predicted"/>
<sequence>MATAGYITGRKRYQRPQAVLWSDNAGTLSEGLYVPNGYEVGADVPGGTDPDLVDQFLILSDHNRGEIDISTERLEQRQRTINGRMRSYHIADKLSFSWSWSLLPSRAFYQNAAFNETTGISPYQNNLQEFTADGGAGGVALLDWYQNHKGPFWMYLAYDKYSNFGDDNAAFGHLEQYNQIVQVYFADFNYSIVKRGGNNFDLWNISVTLEEV</sequence>
<dbReference type="EMBL" id="LR796651">
    <property type="protein sequence ID" value="CAB4157511.1"/>
    <property type="molecule type" value="Genomic_DNA"/>
</dbReference>
<gene>
    <name evidence="1" type="ORF">UFOVP694_27</name>
</gene>
<name>A0A6J5NJ75_9CAUD</name>
<protein>
    <submittedName>
        <fullName evidence="1">Uncharacterized protein</fullName>
    </submittedName>
</protein>
<organism evidence="1">
    <name type="scientific">uncultured Caudovirales phage</name>
    <dbReference type="NCBI Taxonomy" id="2100421"/>
    <lineage>
        <taxon>Viruses</taxon>
        <taxon>Duplodnaviria</taxon>
        <taxon>Heunggongvirae</taxon>
        <taxon>Uroviricota</taxon>
        <taxon>Caudoviricetes</taxon>
        <taxon>Peduoviridae</taxon>
        <taxon>Maltschvirus</taxon>
        <taxon>Maltschvirus maltsch</taxon>
    </lineage>
</organism>
<reference evidence="1" key="1">
    <citation type="submission" date="2020-04" db="EMBL/GenBank/DDBJ databases">
        <authorList>
            <person name="Chiriac C."/>
            <person name="Salcher M."/>
            <person name="Ghai R."/>
            <person name="Kavagutti S V."/>
        </authorList>
    </citation>
    <scope>NUCLEOTIDE SEQUENCE</scope>
</reference>
<evidence type="ECO:0000313" key="1">
    <source>
        <dbReference type="EMBL" id="CAB4157511.1"/>
    </source>
</evidence>